<sequence length="148" mass="15375">MAERHAAAPHAAVRGGDAGGLAAGDASRATGTSVATVTTSLAVVELCDEDVAMRCSAQSDAGSAADPEWEAVLAQLLAEEAEEEELCCRFERRGDDSDDGVWLGRWTSRSSVGTSGLAPLVEDSGFNIQQTGIEGDFGQKRGDFGQNI</sequence>
<evidence type="ECO:0000313" key="3">
    <source>
        <dbReference type="Proteomes" id="UP000013827"/>
    </source>
</evidence>
<evidence type="ECO:0000256" key="1">
    <source>
        <dbReference type="SAM" id="MobiDB-lite"/>
    </source>
</evidence>
<proteinExistence type="predicted"/>
<feature type="region of interest" description="Disordered" evidence="1">
    <location>
        <begin position="1"/>
        <end position="26"/>
    </location>
</feature>
<evidence type="ECO:0000313" key="2">
    <source>
        <dbReference type="EnsemblProtists" id="EOD30632"/>
    </source>
</evidence>
<organism evidence="2 3">
    <name type="scientific">Emiliania huxleyi (strain CCMP1516)</name>
    <dbReference type="NCBI Taxonomy" id="280463"/>
    <lineage>
        <taxon>Eukaryota</taxon>
        <taxon>Haptista</taxon>
        <taxon>Haptophyta</taxon>
        <taxon>Prymnesiophyceae</taxon>
        <taxon>Isochrysidales</taxon>
        <taxon>Noelaerhabdaceae</taxon>
        <taxon>Emiliania</taxon>
    </lineage>
</organism>
<dbReference type="EnsemblProtists" id="EOD30632">
    <property type="protein sequence ID" value="EOD30632"/>
    <property type="gene ID" value="EMIHUDRAFT_232622"/>
</dbReference>
<dbReference type="HOGENOM" id="CLU_109588_1_0_1"/>
<dbReference type="RefSeq" id="XP_005783061.1">
    <property type="nucleotide sequence ID" value="XM_005783004.1"/>
</dbReference>
<dbReference type="GeneID" id="17275905"/>
<dbReference type="AlphaFoldDB" id="A0A0D3K4E7"/>
<dbReference type="Proteomes" id="UP000013827">
    <property type="component" value="Unassembled WGS sequence"/>
</dbReference>
<keyword evidence="3" id="KW-1185">Reference proteome</keyword>
<dbReference type="PaxDb" id="2903-EOD30632"/>
<dbReference type="KEGG" id="ehx:EMIHUDRAFT_232622"/>
<name>A0A0D3K4E7_EMIH1</name>
<protein>
    <submittedName>
        <fullName evidence="2">Uncharacterized protein</fullName>
    </submittedName>
</protein>
<accession>A0A0D3K4E7</accession>
<reference evidence="2" key="2">
    <citation type="submission" date="2024-10" db="UniProtKB">
        <authorList>
            <consortium name="EnsemblProtists"/>
        </authorList>
    </citation>
    <scope>IDENTIFICATION</scope>
</reference>
<reference evidence="3" key="1">
    <citation type="journal article" date="2013" name="Nature">
        <title>Pan genome of the phytoplankton Emiliania underpins its global distribution.</title>
        <authorList>
            <person name="Read B.A."/>
            <person name="Kegel J."/>
            <person name="Klute M.J."/>
            <person name="Kuo A."/>
            <person name="Lefebvre S.C."/>
            <person name="Maumus F."/>
            <person name="Mayer C."/>
            <person name="Miller J."/>
            <person name="Monier A."/>
            <person name="Salamov A."/>
            <person name="Young J."/>
            <person name="Aguilar M."/>
            <person name="Claverie J.M."/>
            <person name="Frickenhaus S."/>
            <person name="Gonzalez K."/>
            <person name="Herman E.K."/>
            <person name="Lin Y.C."/>
            <person name="Napier J."/>
            <person name="Ogata H."/>
            <person name="Sarno A.F."/>
            <person name="Shmutz J."/>
            <person name="Schroeder D."/>
            <person name="de Vargas C."/>
            <person name="Verret F."/>
            <person name="von Dassow P."/>
            <person name="Valentin K."/>
            <person name="Van de Peer Y."/>
            <person name="Wheeler G."/>
            <person name="Dacks J.B."/>
            <person name="Delwiche C.F."/>
            <person name="Dyhrman S.T."/>
            <person name="Glockner G."/>
            <person name="John U."/>
            <person name="Richards T."/>
            <person name="Worden A.Z."/>
            <person name="Zhang X."/>
            <person name="Grigoriev I.V."/>
            <person name="Allen A.E."/>
            <person name="Bidle K."/>
            <person name="Borodovsky M."/>
            <person name="Bowler C."/>
            <person name="Brownlee C."/>
            <person name="Cock J.M."/>
            <person name="Elias M."/>
            <person name="Gladyshev V.N."/>
            <person name="Groth M."/>
            <person name="Guda C."/>
            <person name="Hadaegh A."/>
            <person name="Iglesias-Rodriguez M.D."/>
            <person name="Jenkins J."/>
            <person name="Jones B.M."/>
            <person name="Lawson T."/>
            <person name="Leese F."/>
            <person name="Lindquist E."/>
            <person name="Lobanov A."/>
            <person name="Lomsadze A."/>
            <person name="Malik S.B."/>
            <person name="Marsh M.E."/>
            <person name="Mackinder L."/>
            <person name="Mock T."/>
            <person name="Mueller-Roeber B."/>
            <person name="Pagarete A."/>
            <person name="Parker M."/>
            <person name="Probert I."/>
            <person name="Quesneville H."/>
            <person name="Raines C."/>
            <person name="Rensing S.A."/>
            <person name="Riano-Pachon D.M."/>
            <person name="Richier S."/>
            <person name="Rokitta S."/>
            <person name="Shiraiwa Y."/>
            <person name="Soanes D.M."/>
            <person name="van der Giezen M."/>
            <person name="Wahlund T.M."/>
            <person name="Williams B."/>
            <person name="Wilson W."/>
            <person name="Wolfe G."/>
            <person name="Wurch L.L."/>
        </authorList>
    </citation>
    <scope>NUCLEOTIDE SEQUENCE</scope>
</reference>